<dbReference type="PANTHER" id="PTHR35089:SF1">
    <property type="entry name" value="CHAPERONE PROTEIN SKP"/>
    <property type="match status" value="1"/>
</dbReference>
<evidence type="ECO:0000256" key="2">
    <source>
        <dbReference type="ARBA" id="ARBA00022729"/>
    </source>
</evidence>
<keyword evidence="3" id="KW-0175">Coiled coil</keyword>
<dbReference type="SUPFAM" id="SSF111384">
    <property type="entry name" value="OmpH-like"/>
    <property type="match status" value="1"/>
</dbReference>
<evidence type="ECO:0000313" key="6">
    <source>
        <dbReference type="Proteomes" id="UP000306402"/>
    </source>
</evidence>
<proteinExistence type="inferred from homology"/>
<dbReference type="EMBL" id="VCEJ01000002">
    <property type="protein sequence ID" value="TLV03435.1"/>
    <property type="molecule type" value="Genomic_DNA"/>
</dbReference>
<organism evidence="5 6">
    <name type="scientific">Dyadobacter luticola</name>
    <dbReference type="NCBI Taxonomy" id="1979387"/>
    <lineage>
        <taxon>Bacteria</taxon>
        <taxon>Pseudomonadati</taxon>
        <taxon>Bacteroidota</taxon>
        <taxon>Cytophagia</taxon>
        <taxon>Cytophagales</taxon>
        <taxon>Spirosomataceae</taxon>
        <taxon>Dyadobacter</taxon>
    </lineage>
</organism>
<name>A0A5R9L597_9BACT</name>
<keyword evidence="6" id="KW-1185">Reference proteome</keyword>
<evidence type="ECO:0000256" key="3">
    <source>
        <dbReference type="SAM" id="Coils"/>
    </source>
</evidence>
<feature type="signal peptide" evidence="4">
    <location>
        <begin position="1"/>
        <end position="21"/>
    </location>
</feature>
<dbReference type="AlphaFoldDB" id="A0A5R9L597"/>
<reference evidence="5 6" key="1">
    <citation type="submission" date="2019-05" db="EMBL/GenBank/DDBJ databases">
        <authorList>
            <person name="Qu J.-H."/>
        </authorList>
    </citation>
    <scope>NUCLEOTIDE SEQUENCE [LARGE SCALE GENOMIC DNA]</scope>
    <source>
        <strain evidence="5 6">T17</strain>
    </source>
</reference>
<dbReference type="Gene3D" id="3.30.910.20">
    <property type="entry name" value="Skp domain"/>
    <property type="match status" value="1"/>
</dbReference>
<dbReference type="OrthoDB" id="1493480at2"/>
<evidence type="ECO:0000313" key="5">
    <source>
        <dbReference type="EMBL" id="TLV03435.1"/>
    </source>
</evidence>
<dbReference type="GO" id="GO:0051082">
    <property type="term" value="F:unfolded protein binding"/>
    <property type="evidence" value="ECO:0007669"/>
    <property type="project" value="InterPro"/>
</dbReference>
<feature type="chain" id="PRO_5024377723" evidence="4">
    <location>
        <begin position="22"/>
        <end position="184"/>
    </location>
</feature>
<dbReference type="Proteomes" id="UP000306402">
    <property type="component" value="Unassembled WGS sequence"/>
</dbReference>
<dbReference type="Pfam" id="PF03938">
    <property type="entry name" value="OmpH"/>
    <property type="match status" value="1"/>
</dbReference>
<gene>
    <name evidence="5" type="ORF">FEN17_07465</name>
</gene>
<keyword evidence="2 4" id="KW-0732">Signal</keyword>
<evidence type="ECO:0000256" key="1">
    <source>
        <dbReference type="ARBA" id="ARBA00009091"/>
    </source>
</evidence>
<dbReference type="InterPro" id="IPR024930">
    <property type="entry name" value="Skp_dom_sf"/>
</dbReference>
<dbReference type="SMART" id="SM00935">
    <property type="entry name" value="OmpH"/>
    <property type="match status" value="1"/>
</dbReference>
<dbReference type="GO" id="GO:0050821">
    <property type="term" value="P:protein stabilization"/>
    <property type="evidence" value="ECO:0007669"/>
    <property type="project" value="TreeGrafter"/>
</dbReference>
<dbReference type="InterPro" id="IPR005632">
    <property type="entry name" value="Chaperone_Skp"/>
</dbReference>
<comment type="caution">
    <text evidence="5">The sequence shown here is derived from an EMBL/GenBank/DDBJ whole genome shotgun (WGS) entry which is preliminary data.</text>
</comment>
<feature type="coiled-coil region" evidence="3">
    <location>
        <begin position="84"/>
        <end position="118"/>
    </location>
</feature>
<comment type="similarity">
    <text evidence="1">Belongs to the Skp family.</text>
</comment>
<dbReference type="GO" id="GO:0005829">
    <property type="term" value="C:cytosol"/>
    <property type="evidence" value="ECO:0007669"/>
    <property type="project" value="TreeGrafter"/>
</dbReference>
<sequence length="184" mass="20509">MKHVFPCSILIAFLIILKAQAQVADKAAAMKIGYTSSDVVLGRLPESKAMQSQLETTRVQLEKAIDVSIKEFQGKVDIYQKTGAQMTEIIRADKEKELENLQTRIQDMRAKAQESLLIKQDQLMQPIILKVNTAIQEVGKENGYTYIFNMDGGQGTTPFILFTATNEHDVTNLVLKKLGVAPKP</sequence>
<protein>
    <submittedName>
        <fullName evidence="5">OmpH family outer membrane protein</fullName>
    </submittedName>
</protein>
<accession>A0A5R9L597</accession>
<dbReference type="PANTHER" id="PTHR35089">
    <property type="entry name" value="CHAPERONE PROTEIN SKP"/>
    <property type="match status" value="1"/>
</dbReference>
<dbReference type="RefSeq" id="WP_138364643.1">
    <property type="nucleotide sequence ID" value="NZ_VCEJ01000002.1"/>
</dbReference>
<evidence type="ECO:0000256" key="4">
    <source>
        <dbReference type="SAM" id="SignalP"/>
    </source>
</evidence>